<name>A0A7R9A5P8_9CRUS</name>
<feature type="compositionally biased region" description="Low complexity" evidence="1">
    <location>
        <begin position="268"/>
        <end position="303"/>
    </location>
</feature>
<dbReference type="Proteomes" id="UP000677054">
    <property type="component" value="Unassembled WGS sequence"/>
</dbReference>
<dbReference type="InterPro" id="IPR001849">
    <property type="entry name" value="PH_domain"/>
</dbReference>
<proteinExistence type="predicted"/>
<evidence type="ECO:0000313" key="4">
    <source>
        <dbReference type="Proteomes" id="UP000677054"/>
    </source>
</evidence>
<evidence type="ECO:0000259" key="2">
    <source>
        <dbReference type="PROSITE" id="PS50003"/>
    </source>
</evidence>
<evidence type="ECO:0000256" key="1">
    <source>
        <dbReference type="SAM" id="MobiDB-lite"/>
    </source>
</evidence>
<dbReference type="Gene3D" id="2.30.29.30">
    <property type="entry name" value="Pleckstrin-homology domain (PH domain)/Phosphotyrosine-binding domain (PTB)"/>
    <property type="match status" value="1"/>
</dbReference>
<feature type="region of interest" description="Disordered" evidence="1">
    <location>
        <begin position="255"/>
        <end position="330"/>
    </location>
</feature>
<feature type="region of interest" description="Disordered" evidence="1">
    <location>
        <begin position="1"/>
        <end position="20"/>
    </location>
</feature>
<evidence type="ECO:0000313" key="3">
    <source>
        <dbReference type="EMBL" id="CAD7243684.1"/>
    </source>
</evidence>
<feature type="domain" description="PH" evidence="2">
    <location>
        <begin position="45"/>
        <end position="145"/>
    </location>
</feature>
<dbReference type="InterPro" id="IPR011993">
    <property type="entry name" value="PH-like_dom_sf"/>
</dbReference>
<dbReference type="AlphaFoldDB" id="A0A7R9A5P8"/>
<sequence length="330" mass="36671">MYMYPSVPDLASASPTSRPMDKEAELMARNGEKHEQLITVVQPGSVMRKGVLSMQRDRLMSRWQERFFILVPDYLACFKRKKHTGSDMGAFQFKLSLVDIEAVGSVDCSNNTLVLGIRNEGRIVLRDTNLSSLHEWKKSLDEAVANSKSRRQALRSNRCSQVLDPNLLLRRILMDRNDLHESSGSSALRTNEVQRISTHGTDCVDSEGKRQVLEQSSSPNARIWMNGKIDKKYQRFSLLPDVNLSRYLDSWGWKKDRDRDRETESREPSSTSPCSSPASSSSGGSGSVGSSSHDSGCGSLSGSERTHSGPGFQQNAGGKKHLYVSPATQV</sequence>
<gene>
    <name evidence="3" type="ORF">DSTB1V02_LOCUS3598</name>
</gene>
<dbReference type="EMBL" id="LR899995">
    <property type="protein sequence ID" value="CAD7243684.1"/>
    <property type="molecule type" value="Genomic_DNA"/>
</dbReference>
<dbReference type="CDD" id="cd00821">
    <property type="entry name" value="PH"/>
    <property type="match status" value="1"/>
</dbReference>
<accession>A0A7R9A5P8</accession>
<organism evidence="3">
    <name type="scientific">Darwinula stevensoni</name>
    <dbReference type="NCBI Taxonomy" id="69355"/>
    <lineage>
        <taxon>Eukaryota</taxon>
        <taxon>Metazoa</taxon>
        <taxon>Ecdysozoa</taxon>
        <taxon>Arthropoda</taxon>
        <taxon>Crustacea</taxon>
        <taxon>Oligostraca</taxon>
        <taxon>Ostracoda</taxon>
        <taxon>Podocopa</taxon>
        <taxon>Podocopida</taxon>
        <taxon>Darwinulocopina</taxon>
        <taxon>Darwinuloidea</taxon>
        <taxon>Darwinulidae</taxon>
        <taxon>Darwinula</taxon>
    </lineage>
</organism>
<dbReference type="OrthoDB" id="8196563at2759"/>
<dbReference type="EMBL" id="CAJPEV010000478">
    <property type="protein sequence ID" value="CAG0885683.1"/>
    <property type="molecule type" value="Genomic_DNA"/>
</dbReference>
<feature type="compositionally biased region" description="Basic and acidic residues" evidence="1">
    <location>
        <begin position="255"/>
        <end position="267"/>
    </location>
</feature>
<dbReference type="SUPFAM" id="SSF50729">
    <property type="entry name" value="PH domain-like"/>
    <property type="match status" value="1"/>
</dbReference>
<dbReference type="PROSITE" id="PS50003">
    <property type="entry name" value="PH_DOMAIN"/>
    <property type="match status" value="1"/>
</dbReference>
<dbReference type="SMART" id="SM00233">
    <property type="entry name" value="PH"/>
    <property type="match status" value="1"/>
</dbReference>
<protein>
    <recommendedName>
        <fullName evidence="2">PH domain-containing protein</fullName>
    </recommendedName>
</protein>
<reference evidence="3" key="1">
    <citation type="submission" date="2020-11" db="EMBL/GenBank/DDBJ databases">
        <authorList>
            <person name="Tran Van P."/>
        </authorList>
    </citation>
    <scope>NUCLEOTIDE SEQUENCE</scope>
</reference>
<keyword evidence="4" id="KW-1185">Reference proteome</keyword>